<accession>A0A917E1H5</accession>
<name>A0A917E1H5_9BACL</name>
<dbReference type="EMBL" id="BMHP01000006">
    <property type="protein sequence ID" value="GGD92304.1"/>
    <property type="molecule type" value="Genomic_DNA"/>
</dbReference>
<dbReference type="Proteomes" id="UP000612456">
    <property type="component" value="Unassembled WGS sequence"/>
</dbReference>
<organism evidence="1 2">
    <name type="scientific">Paenibacillus nasutitermitis</name>
    <dbReference type="NCBI Taxonomy" id="1652958"/>
    <lineage>
        <taxon>Bacteria</taxon>
        <taxon>Bacillati</taxon>
        <taxon>Bacillota</taxon>
        <taxon>Bacilli</taxon>
        <taxon>Bacillales</taxon>
        <taxon>Paenibacillaceae</taxon>
        <taxon>Paenibacillus</taxon>
    </lineage>
</organism>
<gene>
    <name evidence="1" type="ORF">GCM10010911_58690</name>
</gene>
<evidence type="ECO:0000313" key="2">
    <source>
        <dbReference type="Proteomes" id="UP000612456"/>
    </source>
</evidence>
<reference evidence="1" key="1">
    <citation type="journal article" date="2014" name="Int. J. Syst. Evol. Microbiol.">
        <title>Complete genome sequence of Corynebacterium casei LMG S-19264T (=DSM 44701T), isolated from a smear-ripened cheese.</title>
        <authorList>
            <consortium name="US DOE Joint Genome Institute (JGI-PGF)"/>
            <person name="Walter F."/>
            <person name="Albersmeier A."/>
            <person name="Kalinowski J."/>
            <person name="Ruckert C."/>
        </authorList>
    </citation>
    <scope>NUCLEOTIDE SEQUENCE</scope>
    <source>
        <strain evidence="1">CGMCC 1.15178</strain>
    </source>
</reference>
<reference evidence="1" key="2">
    <citation type="submission" date="2020-09" db="EMBL/GenBank/DDBJ databases">
        <authorList>
            <person name="Sun Q."/>
            <person name="Zhou Y."/>
        </authorList>
    </citation>
    <scope>NUCLEOTIDE SEQUENCE</scope>
    <source>
        <strain evidence="1">CGMCC 1.15178</strain>
    </source>
</reference>
<dbReference type="RefSeq" id="WP_188997705.1">
    <property type="nucleotide sequence ID" value="NZ_BMHP01000006.1"/>
</dbReference>
<keyword evidence="2" id="KW-1185">Reference proteome</keyword>
<dbReference type="AlphaFoldDB" id="A0A917E1H5"/>
<comment type="caution">
    <text evidence="1">The sequence shown here is derived from an EMBL/GenBank/DDBJ whole genome shotgun (WGS) entry which is preliminary data.</text>
</comment>
<sequence length="148" mass="16193">MIPILLGILGCYVLAAASVHLAYALTGKRKPLSKHYVLIAGNEQNMMEWYMYSLRRLSLRTGREIKVSVIDKGCEDDTMRIAGNFARCGMSVDIACQKRDLAEVSAISSGNVFAGGEQESPLLAEEEIVVDLGMPAELAKLPLKYKKG</sequence>
<evidence type="ECO:0000313" key="1">
    <source>
        <dbReference type="EMBL" id="GGD92304.1"/>
    </source>
</evidence>
<proteinExistence type="predicted"/>
<protein>
    <submittedName>
        <fullName evidence="1">Uncharacterized protein</fullName>
    </submittedName>
</protein>